<dbReference type="AlphaFoldDB" id="M1DGL2"/>
<evidence type="ECO:0000259" key="1">
    <source>
        <dbReference type="Pfam" id="PF20167"/>
    </source>
</evidence>
<organism evidence="2 3">
    <name type="scientific">Solanum tuberosum</name>
    <name type="common">Potato</name>
    <dbReference type="NCBI Taxonomy" id="4113"/>
    <lineage>
        <taxon>Eukaryota</taxon>
        <taxon>Viridiplantae</taxon>
        <taxon>Streptophyta</taxon>
        <taxon>Embryophyta</taxon>
        <taxon>Tracheophyta</taxon>
        <taxon>Spermatophyta</taxon>
        <taxon>Magnoliopsida</taxon>
        <taxon>eudicotyledons</taxon>
        <taxon>Gunneridae</taxon>
        <taxon>Pentapetalae</taxon>
        <taxon>asterids</taxon>
        <taxon>lamiids</taxon>
        <taxon>Solanales</taxon>
        <taxon>Solanaceae</taxon>
        <taxon>Solanoideae</taxon>
        <taxon>Solaneae</taxon>
        <taxon>Solanum</taxon>
    </lineage>
</organism>
<dbReference type="PaxDb" id="4113-PGSC0003DMT400088730"/>
<reference evidence="3" key="1">
    <citation type="journal article" date="2011" name="Nature">
        <title>Genome sequence and analysis of the tuber crop potato.</title>
        <authorList>
            <consortium name="The Potato Genome Sequencing Consortium"/>
        </authorList>
    </citation>
    <scope>NUCLEOTIDE SEQUENCE [LARGE SCALE GENOMIC DNA]</scope>
    <source>
        <strain evidence="3">cv. DM1-3 516 R44</strain>
    </source>
</reference>
<dbReference type="HOGENOM" id="CLU_029307_1_4_1"/>
<dbReference type="Gramene" id="PGSC0003DMT400088730">
    <property type="protein sequence ID" value="PGSC0003DMT400088730"/>
    <property type="gene ID" value="PGSC0003DMG400038301"/>
</dbReference>
<dbReference type="GO" id="GO:0009523">
    <property type="term" value="C:photosystem II"/>
    <property type="evidence" value="ECO:0000318"/>
    <property type="project" value="GO_Central"/>
</dbReference>
<protein>
    <recommendedName>
        <fullName evidence="1">Putative plant transposon protein domain-containing protein</fullName>
    </recommendedName>
</protein>
<dbReference type="GO" id="GO:0009579">
    <property type="term" value="C:thylakoid"/>
    <property type="evidence" value="ECO:0000318"/>
    <property type="project" value="GO_Central"/>
</dbReference>
<dbReference type="EnsemblPlants" id="PGSC0003DMT400088730">
    <property type="protein sequence ID" value="PGSC0003DMT400088730"/>
    <property type="gene ID" value="PGSC0003DMG400038301"/>
</dbReference>
<name>M1DGL2_SOLTU</name>
<evidence type="ECO:0000313" key="3">
    <source>
        <dbReference type="Proteomes" id="UP000011115"/>
    </source>
</evidence>
<feature type="domain" description="Putative plant transposon protein" evidence="1">
    <location>
        <begin position="7"/>
        <end position="197"/>
    </location>
</feature>
<dbReference type="InParanoid" id="M1DGL2"/>
<accession>M1DGL2</accession>
<dbReference type="Pfam" id="PF20167">
    <property type="entry name" value="Transposase_32"/>
    <property type="match status" value="1"/>
</dbReference>
<reference evidence="2" key="2">
    <citation type="submission" date="2015-06" db="UniProtKB">
        <authorList>
            <consortium name="EnsemblPlants"/>
        </authorList>
    </citation>
    <scope>IDENTIFICATION</scope>
    <source>
        <strain evidence="2">DM1-3 516 R44</strain>
    </source>
</reference>
<dbReference type="PANTHER" id="PTHR33180">
    <property type="entry name" value="PHOTOSYSTEM II CP43 REACTION CENTER PROTEIN"/>
    <property type="match status" value="1"/>
</dbReference>
<dbReference type="InterPro" id="IPR046796">
    <property type="entry name" value="Transposase_32_dom"/>
</dbReference>
<keyword evidence="3" id="KW-1185">Reference proteome</keyword>
<sequence length="226" mass="25610">MECLKYHKFQIFTRHRGSYIPIWVTEFCDACTALVPQRKRLVPSFKAADHVVVRGRKVACDNEIINVALGMSDKNNDHCQHLIRTHKLDAMKKWLAPIVSYNNAPTWLAEGVPIEKKKLNIAARYWLGFISSPVMPSQNGSILRHARAACLGCIIKKTSINLVKTISYEIHMRAKQGQTSLPFPVLIIELCKRAQVPRDATKDVELAATNSTSIRKIEDEYLKDQA</sequence>
<dbReference type="PANTHER" id="PTHR33180:SF31">
    <property type="entry name" value="POLYPROTEIN PROTEIN"/>
    <property type="match status" value="1"/>
</dbReference>
<evidence type="ECO:0000313" key="2">
    <source>
        <dbReference type="EnsemblPlants" id="PGSC0003DMT400088730"/>
    </source>
</evidence>
<proteinExistence type="predicted"/>
<dbReference type="Proteomes" id="UP000011115">
    <property type="component" value="Unassembled WGS sequence"/>
</dbReference>